<organism evidence="16 17">
    <name type="scientific">Wickerhamiella sorbophila</name>
    <dbReference type="NCBI Taxonomy" id="45607"/>
    <lineage>
        <taxon>Eukaryota</taxon>
        <taxon>Fungi</taxon>
        <taxon>Dikarya</taxon>
        <taxon>Ascomycota</taxon>
        <taxon>Saccharomycotina</taxon>
        <taxon>Dipodascomycetes</taxon>
        <taxon>Dipodascales</taxon>
        <taxon>Trichomonascaceae</taxon>
        <taxon>Wickerhamiella</taxon>
    </lineage>
</organism>
<comment type="subunit">
    <text evidence="13">Component of the TIM23 complex.</text>
</comment>
<evidence type="ECO:0000256" key="10">
    <source>
        <dbReference type="ARBA" id="ARBA00023010"/>
    </source>
</evidence>
<keyword evidence="5 13" id="KW-0812">Transmembrane</keyword>
<keyword evidence="8 13" id="KW-0809">Transit peptide</keyword>
<comment type="caution">
    <text evidence="16">The sequence shown here is derived from an EMBL/GenBank/DDBJ whole genome shotgun (WGS) entry which is preliminary data.</text>
</comment>
<reference evidence="16 17" key="1">
    <citation type="submission" date="2017-04" db="EMBL/GenBank/DDBJ databases">
        <title>Genome sequencing of [Candida] sorbophila.</title>
        <authorList>
            <person name="Ahn J.O."/>
        </authorList>
    </citation>
    <scope>NUCLEOTIDE SEQUENCE [LARGE SCALE GENOMIC DNA]</scope>
    <source>
        <strain evidence="16 17">DS02</strain>
    </source>
</reference>
<dbReference type="PROSITE" id="PS50969">
    <property type="entry name" value="FCP1"/>
    <property type="match status" value="1"/>
</dbReference>
<evidence type="ECO:0000256" key="12">
    <source>
        <dbReference type="ARBA" id="ARBA00023136"/>
    </source>
</evidence>
<dbReference type="SUPFAM" id="SSF56784">
    <property type="entry name" value="HAD-like"/>
    <property type="match status" value="1"/>
</dbReference>
<dbReference type="InterPro" id="IPR023214">
    <property type="entry name" value="HAD_sf"/>
</dbReference>
<feature type="transmembrane region" description="Helical" evidence="13">
    <location>
        <begin position="101"/>
        <end position="118"/>
    </location>
</feature>
<evidence type="ECO:0000256" key="7">
    <source>
        <dbReference type="ARBA" id="ARBA00022927"/>
    </source>
</evidence>
<dbReference type="GO" id="GO:0015031">
    <property type="term" value="P:protein transport"/>
    <property type="evidence" value="ECO:0007669"/>
    <property type="project" value="UniProtKB-KW"/>
</dbReference>
<evidence type="ECO:0000256" key="13">
    <source>
        <dbReference type="RuleBase" id="RU365079"/>
    </source>
</evidence>
<feature type="domain" description="FCP1 homology" evidence="15">
    <location>
        <begin position="172"/>
        <end position="316"/>
    </location>
</feature>
<keyword evidence="9 13" id="KW-1133">Transmembrane helix</keyword>
<dbReference type="AlphaFoldDB" id="A0A2T0FCY6"/>
<keyword evidence="17" id="KW-1185">Reference proteome</keyword>
<evidence type="ECO:0000256" key="2">
    <source>
        <dbReference type="ARBA" id="ARBA00006344"/>
    </source>
</evidence>
<sequence>MLRSCLRYRAAIVPRRAAPLRFMSAKKDEGKKPESLLNDDLLASAGIDVESTKPKTEGSQEGSQEGSEESQEETRKKWAETARKAREEQSTMENRTRRNNYFYLVSGFSILAALGYSARPLDENEAKHNPDVPNDWAPGSIWQRIKGRIGGTFDYFNDPAFEKLLPDPLPAPYGRPMTLVLALDDFLVKSEWTREHGWRTAKRPGVDYFLGYLAQYYEVVIFSSKYQAFDQEIILKLDPYRASISYSLFREASRFKDGKVIKDLSHLNRDLSKVVVVDVDENAVSLQRDNALVVPPWKGNPDDQELIRLIPLLEWIGAQPIKDVRPVLKSYENKDVIREFERRDKISRENWKKTHSGSQGAWASKMLGVAPKNPDLMPQDYVRIEGQKGYQQFQKYLKEHGDKMLEEEKKREAEIMKEHKMTINKYVTQGGPTPEELAATMARKEAEAQAAASAHSQQK</sequence>
<keyword evidence="6" id="KW-0999">Mitochondrion inner membrane</keyword>
<dbReference type="OrthoDB" id="287041at2759"/>
<dbReference type="InterPro" id="IPR050365">
    <property type="entry name" value="TIM50"/>
</dbReference>
<evidence type="ECO:0000256" key="3">
    <source>
        <dbReference type="ARBA" id="ARBA00020799"/>
    </source>
</evidence>
<evidence type="ECO:0000256" key="6">
    <source>
        <dbReference type="ARBA" id="ARBA00022792"/>
    </source>
</evidence>
<keyword evidence="7 13" id="KW-0653">Protein transport</keyword>
<evidence type="ECO:0000256" key="11">
    <source>
        <dbReference type="ARBA" id="ARBA00023128"/>
    </source>
</evidence>
<dbReference type="Proteomes" id="UP000238350">
    <property type="component" value="Unassembled WGS sequence"/>
</dbReference>
<keyword evidence="4 13" id="KW-0813">Transport</keyword>
<dbReference type="GO" id="GO:0005744">
    <property type="term" value="C:TIM23 mitochondrial import inner membrane translocase complex"/>
    <property type="evidence" value="ECO:0007669"/>
    <property type="project" value="UniProtKB-UniRule"/>
</dbReference>
<dbReference type="GeneID" id="36514237"/>
<keyword evidence="10 13" id="KW-0811">Translocation</keyword>
<dbReference type="FunFam" id="3.40.50.1000:FF:000019">
    <property type="entry name" value="Mitochondrial import inner membrane translocase subunit TIM50"/>
    <property type="match status" value="1"/>
</dbReference>
<keyword evidence="12 13" id="KW-0472">Membrane</keyword>
<feature type="region of interest" description="Disordered" evidence="14">
    <location>
        <begin position="21"/>
        <end position="93"/>
    </location>
</feature>
<dbReference type="InterPro" id="IPR004274">
    <property type="entry name" value="FCP1_dom"/>
</dbReference>
<evidence type="ECO:0000256" key="14">
    <source>
        <dbReference type="SAM" id="MobiDB-lite"/>
    </source>
</evidence>
<comment type="subcellular location">
    <subcellularLocation>
        <location evidence="1 13">Mitochondrion inner membrane</location>
        <topology evidence="1 13">Single-pass membrane protein</topology>
    </subcellularLocation>
</comment>
<feature type="compositionally biased region" description="Basic and acidic residues" evidence="14">
    <location>
        <begin position="72"/>
        <end position="89"/>
    </location>
</feature>
<proteinExistence type="inferred from homology"/>
<dbReference type="SMART" id="SM00577">
    <property type="entry name" value="CPDc"/>
    <property type="match status" value="1"/>
</dbReference>
<evidence type="ECO:0000259" key="15">
    <source>
        <dbReference type="PROSITE" id="PS50969"/>
    </source>
</evidence>
<dbReference type="EMBL" id="NDIQ01000001">
    <property type="protein sequence ID" value="PRT52868.1"/>
    <property type="molecule type" value="Genomic_DNA"/>
</dbReference>
<dbReference type="InterPro" id="IPR036412">
    <property type="entry name" value="HAD-like_sf"/>
</dbReference>
<gene>
    <name evidence="16" type="ORF">B9G98_00488</name>
</gene>
<dbReference type="RefSeq" id="XP_024662814.1">
    <property type="nucleotide sequence ID" value="XM_024807046.1"/>
</dbReference>
<evidence type="ECO:0000313" key="17">
    <source>
        <dbReference type="Proteomes" id="UP000238350"/>
    </source>
</evidence>
<evidence type="ECO:0000256" key="4">
    <source>
        <dbReference type="ARBA" id="ARBA00022448"/>
    </source>
</evidence>
<comment type="function">
    <text evidence="13">Essential component of the TIM23 complex, a complex that mediates the translocation of transit peptide-containing proteins across the mitochondrial inner membrane.</text>
</comment>
<evidence type="ECO:0000256" key="8">
    <source>
        <dbReference type="ARBA" id="ARBA00022946"/>
    </source>
</evidence>
<feature type="compositionally biased region" description="Basic and acidic residues" evidence="14">
    <location>
        <begin position="25"/>
        <end position="34"/>
    </location>
</feature>
<evidence type="ECO:0000256" key="5">
    <source>
        <dbReference type="ARBA" id="ARBA00022692"/>
    </source>
</evidence>
<dbReference type="Gene3D" id="3.40.50.1000">
    <property type="entry name" value="HAD superfamily/HAD-like"/>
    <property type="match status" value="1"/>
</dbReference>
<comment type="similarity">
    <text evidence="2 13">Belongs to the TIM50 family.</text>
</comment>
<dbReference type="CDD" id="cd07521">
    <property type="entry name" value="HAD_FCP1-like"/>
    <property type="match status" value="1"/>
</dbReference>
<name>A0A2T0FCY6_9ASCO</name>
<evidence type="ECO:0000256" key="1">
    <source>
        <dbReference type="ARBA" id="ARBA00004434"/>
    </source>
</evidence>
<protein>
    <recommendedName>
        <fullName evidence="3 13">Mitochondrial import inner membrane translocase subunit TIM50</fullName>
    </recommendedName>
</protein>
<dbReference type="PANTHER" id="PTHR12210">
    <property type="entry name" value="DULLARD PROTEIN PHOSPHATASE"/>
    <property type="match status" value="1"/>
</dbReference>
<evidence type="ECO:0000313" key="16">
    <source>
        <dbReference type="EMBL" id="PRT52868.1"/>
    </source>
</evidence>
<accession>A0A2T0FCY6</accession>
<dbReference type="STRING" id="45607.A0A2T0FCY6"/>
<evidence type="ECO:0000256" key="9">
    <source>
        <dbReference type="ARBA" id="ARBA00022989"/>
    </source>
</evidence>
<dbReference type="Pfam" id="PF03031">
    <property type="entry name" value="NIF"/>
    <property type="match status" value="1"/>
</dbReference>
<keyword evidence="11 13" id="KW-0496">Mitochondrion</keyword>